<dbReference type="InterPro" id="IPR044505">
    <property type="entry name" value="GlgX_Isoamylase_N_E_set"/>
</dbReference>
<feature type="compositionally biased region" description="Polar residues" evidence="4">
    <location>
        <begin position="502"/>
        <end position="515"/>
    </location>
</feature>
<evidence type="ECO:0000256" key="1">
    <source>
        <dbReference type="ARBA" id="ARBA00008061"/>
    </source>
</evidence>
<sequence>MTRSSRSELSTADASGGVTDAATSLSWPIVPVFPLGAHADDVGVRFAVASTSADAVEVCLVDGPDDHLAERRVELTEQTFGVWHGHVPGVRPGQRYGYRVHGPYRPWDGLRANPAKILLDPYTRRVLGRVTDLTAARGWVHDPMSGTLNDVDSLGSVPLSVVTEPDTPFAGSRPDVPWSETVVSELHVRGYTKCHPEVPPEHRGTYLGLAHPAVIAHLKRTGVTAVELLPVAAIAEEPPLLERGRRNYWGYATLGFLAPEAGYATAPGREVEEFTAMVTALHAADIEVIIDFVPNHTAEGGVGGTTLCYRGLDAPAYYSLGGAGHDADITGTGNTLDAGSPTVIRLVCDAMRHWVNVLGVDGFRIDLASVLGRPRSGQFDPNAPLLTAIALDPVLNRVKLIAEPWDATGEGYRVGGFGVAWSEWNGRYRDAVRDFWRGHGGIGEVASRLTGSSDVYKPSGRRPWASVNFVTAHDGFTLRDLVSYERKHNEANGEDNRDGTNDNRSQNFGVEGETSSPVIRARRLAAARAMVGTLLLSTGTPMLLGGDEWWRTQHGNNNAYCLDDATSWVDWTPGPEQESMAAFTARVTGLRRGSRALQRDRFYRDGEVLWWHPAGRRIRGHDWHDGRLHSLGLMREEWLLLLHAGHEAIPATLPPGGWHVPQLDSTRDDGAPPTSRPLPGGSTITLPPRSLLLLRWQEGRE</sequence>
<dbReference type="InterPro" id="IPR004193">
    <property type="entry name" value="Glyco_hydro_13_N"/>
</dbReference>
<feature type="compositionally biased region" description="Basic and acidic residues" evidence="4">
    <location>
        <begin position="489"/>
        <end position="501"/>
    </location>
</feature>
<dbReference type="Proteomes" id="UP001165283">
    <property type="component" value="Unassembled WGS sequence"/>
</dbReference>
<keyword evidence="2" id="KW-0378">Hydrolase</keyword>
<dbReference type="InterPro" id="IPR011837">
    <property type="entry name" value="Glycogen_debranch_GlgX"/>
</dbReference>
<comment type="similarity">
    <text evidence="1">Belongs to the glycosyl hydrolase 13 family.</text>
</comment>
<dbReference type="Gene3D" id="2.60.40.10">
    <property type="entry name" value="Immunoglobulins"/>
    <property type="match status" value="1"/>
</dbReference>
<proteinExistence type="inferred from homology"/>
<evidence type="ECO:0000259" key="5">
    <source>
        <dbReference type="SMART" id="SM00642"/>
    </source>
</evidence>
<organism evidence="6 7">
    <name type="scientific">Pseudonocardia humida</name>
    <dbReference type="NCBI Taxonomy" id="2800819"/>
    <lineage>
        <taxon>Bacteria</taxon>
        <taxon>Bacillati</taxon>
        <taxon>Actinomycetota</taxon>
        <taxon>Actinomycetes</taxon>
        <taxon>Pseudonocardiales</taxon>
        <taxon>Pseudonocardiaceae</taxon>
        <taxon>Pseudonocardia</taxon>
    </lineage>
</organism>
<dbReference type="Pfam" id="PF02922">
    <property type="entry name" value="CBM_48"/>
    <property type="match status" value="1"/>
</dbReference>
<feature type="domain" description="Glycosyl hydrolase family 13 catalytic" evidence="5">
    <location>
        <begin position="185"/>
        <end position="591"/>
    </location>
</feature>
<keyword evidence="7" id="KW-1185">Reference proteome</keyword>
<dbReference type="InterPro" id="IPR014756">
    <property type="entry name" value="Ig_E-set"/>
</dbReference>
<name>A0ABT1A5J4_9PSEU</name>
<dbReference type="InterPro" id="IPR013783">
    <property type="entry name" value="Ig-like_fold"/>
</dbReference>
<dbReference type="SUPFAM" id="SSF81296">
    <property type="entry name" value="E set domains"/>
    <property type="match status" value="1"/>
</dbReference>
<dbReference type="CDD" id="cd11326">
    <property type="entry name" value="AmyAc_Glg_debranch"/>
    <property type="match status" value="1"/>
</dbReference>
<dbReference type="SUPFAM" id="SSF51011">
    <property type="entry name" value="Glycosyl hydrolase domain"/>
    <property type="match status" value="1"/>
</dbReference>
<dbReference type="Gene3D" id="2.60.40.1180">
    <property type="entry name" value="Golgi alpha-mannosidase II"/>
    <property type="match status" value="1"/>
</dbReference>
<feature type="region of interest" description="Disordered" evidence="4">
    <location>
        <begin position="489"/>
        <end position="515"/>
    </location>
</feature>
<accession>A0ABT1A5J4</accession>
<feature type="region of interest" description="Disordered" evidence="4">
    <location>
        <begin position="653"/>
        <end position="686"/>
    </location>
</feature>
<dbReference type="InterPro" id="IPR006047">
    <property type="entry name" value="GH13_cat_dom"/>
</dbReference>
<reference evidence="6" key="1">
    <citation type="submission" date="2021-04" db="EMBL/GenBank/DDBJ databases">
        <title>Pseudonocardia sp. nov., isolated from sandy soil of mangrove forest.</title>
        <authorList>
            <person name="Zan Z."/>
            <person name="Huang R."/>
            <person name="Liu W."/>
        </authorList>
    </citation>
    <scope>NUCLEOTIDE SEQUENCE</scope>
    <source>
        <strain evidence="6">S2-4</strain>
    </source>
</reference>
<dbReference type="CDD" id="cd02856">
    <property type="entry name" value="E_set_GDE_Isoamylase_N"/>
    <property type="match status" value="1"/>
</dbReference>
<evidence type="ECO:0000256" key="2">
    <source>
        <dbReference type="ARBA" id="ARBA00022801"/>
    </source>
</evidence>
<protein>
    <submittedName>
        <fullName evidence="6">Glycogen debranching protein GlgX</fullName>
    </submittedName>
</protein>
<dbReference type="SUPFAM" id="SSF51445">
    <property type="entry name" value="(Trans)glycosidases"/>
    <property type="match status" value="1"/>
</dbReference>
<evidence type="ECO:0000256" key="3">
    <source>
        <dbReference type="ARBA" id="ARBA00023295"/>
    </source>
</evidence>
<dbReference type="EMBL" id="JAGSOV010000051">
    <property type="protein sequence ID" value="MCO1658206.1"/>
    <property type="molecule type" value="Genomic_DNA"/>
</dbReference>
<comment type="caution">
    <text evidence="6">The sequence shown here is derived from an EMBL/GenBank/DDBJ whole genome shotgun (WGS) entry which is preliminary data.</text>
</comment>
<dbReference type="Gene3D" id="3.20.20.80">
    <property type="entry name" value="Glycosidases"/>
    <property type="match status" value="1"/>
</dbReference>
<dbReference type="NCBIfam" id="TIGR02100">
    <property type="entry name" value="glgX_debranch"/>
    <property type="match status" value="1"/>
</dbReference>
<dbReference type="PANTHER" id="PTHR43002">
    <property type="entry name" value="GLYCOGEN DEBRANCHING ENZYME"/>
    <property type="match status" value="1"/>
</dbReference>
<evidence type="ECO:0000313" key="7">
    <source>
        <dbReference type="Proteomes" id="UP001165283"/>
    </source>
</evidence>
<evidence type="ECO:0000256" key="4">
    <source>
        <dbReference type="SAM" id="MobiDB-lite"/>
    </source>
</evidence>
<evidence type="ECO:0000313" key="6">
    <source>
        <dbReference type="EMBL" id="MCO1658206.1"/>
    </source>
</evidence>
<dbReference type="SMART" id="SM00642">
    <property type="entry name" value="Aamy"/>
    <property type="match status" value="1"/>
</dbReference>
<gene>
    <name evidence="6" type="primary">glgX</name>
    <name evidence="6" type="ORF">KDL28_24395</name>
</gene>
<dbReference type="InterPro" id="IPR017853">
    <property type="entry name" value="GH"/>
</dbReference>
<keyword evidence="3" id="KW-0326">Glycosidase</keyword>
<dbReference type="InterPro" id="IPR013780">
    <property type="entry name" value="Glyco_hydro_b"/>
</dbReference>